<organism evidence="2 3">
    <name type="scientific">Ginsengibacter hankyongi</name>
    <dbReference type="NCBI Taxonomy" id="2607284"/>
    <lineage>
        <taxon>Bacteria</taxon>
        <taxon>Pseudomonadati</taxon>
        <taxon>Bacteroidota</taxon>
        <taxon>Chitinophagia</taxon>
        <taxon>Chitinophagales</taxon>
        <taxon>Chitinophagaceae</taxon>
        <taxon>Ginsengibacter</taxon>
    </lineage>
</organism>
<reference evidence="2 3" key="1">
    <citation type="submission" date="2019-09" db="EMBL/GenBank/DDBJ databases">
        <title>Draft genome sequence of Ginsengibacter sp. BR5-29.</title>
        <authorList>
            <person name="Im W.-T."/>
        </authorList>
    </citation>
    <scope>NUCLEOTIDE SEQUENCE [LARGE SCALE GENOMIC DNA]</scope>
    <source>
        <strain evidence="2 3">BR5-29</strain>
    </source>
</reference>
<protein>
    <submittedName>
        <fullName evidence="2">Uncharacterized protein</fullName>
    </submittedName>
</protein>
<proteinExistence type="predicted"/>
<evidence type="ECO:0000256" key="1">
    <source>
        <dbReference type="SAM" id="SignalP"/>
    </source>
</evidence>
<keyword evidence="3" id="KW-1185">Reference proteome</keyword>
<dbReference type="Gene3D" id="2.160.20.10">
    <property type="entry name" value="Single-stranded right-handed beta-helix, Pectin lyase-like"/>
    <property type="match status" value="1"/>
</dbReference>
<comment type="caution">
    <text evidence="2">The sequence shown here is derived from an EMBL/GenBank/DDBJ whole genome shotgun (WGS) entry which is preliminary data.</text>
</comment>
<gene>
    <name evidence="2" type="ORF">FW778_00475</name>
</gene>
<feature type="signal peptide" evidence="1">
    <location>
        <begin position="1"/>
        <end position="30"/>
    </location>
</feature>
<evidence type="ECO:0000313" key="2">
    <source>
        <dbReference type="EMBL" id="KAA9040555.1"/>
    </source>
</evidence>
<dbReference type="EMBL" id="VYQF01000001">
    <property type="protein sequence ID" value="KAA9040555.1"/>
    <property type="molecule type" value="Genomic_DNA"/>
</dbReference>
<evidence type="ECO:0000313" key="3">
    <source>
        <dbReference type="Proteomes" id="UP000326903"/>
    </source>
</evidence>
<sequence length="106" mass="11974">MYRVKIRKMTIFKSIIISFFSFVIASVCVAQNTNKPYADFFVSTIGNDRWSGKLSEPNADRTDGPFASIKKAKAAVKSFKNGVYRDIFILIRGGEYHLAENKNSLL</sequence>
<name>A0A5J5IHL0_9BACT</name>
<dbReference type="RefSeq" id="WP_150412614.1">
    <property type="nucleotide sequence ID" value="NZ_VYQF01000001.1"/>
</dbReference>
<keyword evidence="1" id="KW-0732">Signal</keyword>
<dbReference type="Proteomes" id="UP000326903">
    <property type="component" value="Unassembled WGS sequence"/>
</dbReference>
<accession>A0A5J5IHL0</accession>
<dbReference type="InterPro" id="IPR012334">
    <property type="entry name" value="Pectin_lyas_fold"/>
</dbReference>
<feature type="chain" id="PRO_5023830910" evidence="1">
    <location>
        <begin position="31"/>
        <end position="106"/>
    </location>
</feature>
<dbReference type="AlphaFoldDB" id="A0A5J5IHL0"/>